<dbReference type="GO" id="GO:0051539">
    <property type="term" value="F:4 iron, 4 sulfur cluster binding"/>
    <property type="evidence" value="ECO:0007669"/>
    <property type="project" value="UniProtKB-KW"/>
</dbReference>
<protein>
    <submittedName>
        <fullName evidence="8">Formate hydrogenlyase</fullName>
    </submittedName>
</protein>
<accession>A0A6A7RWT3</accession>
<dbReference type="SUPFAM" id="SSF56770">
    <property type="entry name" value="HydA/Nqo6-like"/>
    <property type="match status" value="1"/>
</dbReference>
<evidence type="ECO:0000256" key="5">
    <source>
        <dbReference type="ARBA" id="ARBA00023004"/>
    </source>
</evidence>
<comment type="caution">
    <text evidence="8">The sequence shown here is derived from an EMBL/GenBank/DDBJ whole genome shotgun (WGS) entry which is preliminary data.</text>
</comment>
<dbReference type="InterPro" id="IPR052375">
    <property type="entry name" value="Complex_I_20kDa-like"/>
</dbReference>
<evidence type="ECO:0000313" key="9">
    <source>
        <dbReference type="Proteomes" id="UP000342300"/>
    </source>
</evidence>
<gene>
    <name evidence="8" type="ORF">CRU78_16320</name>
</gene>
<evidence type="ECO:0000256" key="3">
    <source>
        <dbReference type="ARBA" id="ARBA00022485"/>
    </source>
</evidence>
<evidence type="ECO:0000256" key="1">
    <source>
        <dbReference type="ARBA" id="ARBA00001966"/>
    </source>
</evidence>
<dbReference type="EMBL" id="PDHS01000417">
    <property type="protein sequence ID" value="MQM31985.1"/>
    <property type="molecule type" value="Genomic_DNA"/>
</dbReference>
<dbReference type="Pfam" id="PF01058">
    <property type="entry name" value="Oxidored_q6"/>
    <property type="match status" value="1"/>
</dbReference>
<comment type="cofactor">
    <cofactor evidence="1">
        <name>[4Fe-4S] cluster</name>
        <dbReference type="ChEBI" id="CHEBI:49883"/>
    </cofactor>
</comment>
<reference evidence="8 9" key="1">
    <citation type="submission" date="2017-09" db="EMBL/GenBank/DDBJ databases">
        <title>Metagenomic Analysis Reveals Denitrifying Candidatus Accumulibacter and Flanking Population as a Source of N2O.</title>
        <authorList>
            <person name="Gao H."/>
            <person name="Mao Y."/>
            <person name="Zhao X."/>
            <person name="Liu W.-T."/>
            <person name="Zhang T."/>
            <person name="Wells G."/>
        </authorList>
    </citation>
    <scope>NUCLEOTIDE SEQUENCE [LARGE SCALE GENOMIC DNA]</scope>
    <source>
        <strain evidence="8">CANDO_2_IC</strain>
    </source>
</reference>
<keyword evidence="6" id="KW-0411">Iron-sulfur</keyword>
<dbReference type="InterPro" id="IPR006137">
    <property type="entry name" value="NADH_UbQ_OxRdtase-like_20kDa"/>
</dbReference>
<feature type="domain" description="NADH:ubiquinone oxidoreductase-like 20kDa subunit" evidence="7">
    <location>
        <begin position="54"/>
        <end position="163"/>
    </location>
</feature>
<comment type="similarity">
    <text evidence="2">Belongs to the complex I 20 kDa subunit family.</text>
</comment>
<keyword evidence="8" id="KW-0456">Lyase</keyword>
<dbReference type="GO" id="GO:0016829">
    <property type="term" value="F:lyase activity"/>
    <property type="evidence" value="ECO:0007669"/>
    <property type="project" value="UniProtKB-KW"/>
</dbReference>
<keyword evidence="3" id="KW-0004">4Fe-4S</keyword>
<dbReference type="PANTHER" id="PTHR42989:SF1">
    <property type="entry name" value="FORMATE HYDROGENLYASE SUBUNIT 7-RELATED"/>
    <property type="match status" value="1"/>
</dbReference>
<evidence type="ECO:0000256" key="6">
    <source>
        <dbReference type="ARBA" id="ARBA00023014"/>
    </source>
</evidence>
<evidence type="ECO:0000313" key="8">
    <source>
        <dbReference type="EMBL" id="MQM31985.1"/>
    </source>
</evidence>
<evidence type="ECO:0000256" key="4">
    <source>
        <dbReference type="ARBA" id="ARBA00022723"/>
    </source>
</evidence>
<dbReference type="Gene3D" id="3.40.50.12280">
    <property type="match status" value="1"/>
</dbReference>
<evidence type="ECO:0000256" key="2">
    <source>
        <dbReference type="ARBA" id="ARBA00009173"/>
    </source>
</evidence>
<organism evidence="8 9">
    <name type="scientific">Candidatus Accumulibacter phosphatis</name>
    <dbReference type="NCBI Taxonomy" id="327160"/>
    <lineage>
        <taxon>Bacteria</taxon>
        <taxon>Pseudomonadati</taxon>
        <taxon>Pseudomonadota</taxon>
        <taxon>Betaproteobacteria</taxon>
        <taxon>Candidatus Accumulibacter</taxon>
    </lineage>
</organism>
<keyword evidence="4" id="KW-0479">Metal-binding</keyword>
<dbReference type="GO" id="GO:0046872">
    <property type="term" value="F:metal ion binding"/>
    <property type="evidence" value="ECO:0007669"/>
    <property type="project" value="UniProtKB-KW"/>
</dbReference>
<sequence length="174" mass="18686">MWRILKQIAKNGLRSEAPPEFSNDLRVESAHIQHALLDIIGRALSIRQVDAGSCNGCELEINALNNPYYNIEGLGIRFVASPRHADMLLVTGPVSRHMELALRRTYDATPAPKLVVAVGDCGCDGGIFGDSYASCGRVANVIPVDLAVPGCPPSPLEILRGILTAVRRCRSSPG</sequence>
<name>A0A6A7RWT3_9PROT</name>
<proteinExistence type="inferred from homology"/>
<dbReference type="AlphaFoldDB" id="A0A6A7RWT3"/>
<evidence type="ECO:0000259" key="7">
    <source>
        <dbReference type="Pfam" id="PF01058"/>
    </source>
</evidence>
<keyword evidence="5" id="KW-0408">Iron</keyword>
<dbReference type="Proteomes" id="UP000342300">
    <property type="component" value="Unassembled WGS sequence"/>
</dbReference>
<dbReference type="PANTHER" id="PTHR42989">
    <property type="entry name" value="HYDROGENASE-4 COMPONENT I"/>
    <property type="match status" value="1"/>
</dbReference>